<dbReference type="Pfam" id="PF03732">
    <property type="entry name" value="Retrotrans_gag"/>
    <property type="match status" value="1"/>
</dbReference>
<name>A0A9N8X0E4_GIBZA</name>
<dbReference type="PANTHER" id="PTHR15503">
    <property type="entry name" value="LDOC1 RELATED"/>
    <property type="match status" value="1"/>
</dbReference>
<dbReference type="EMBL" id="CAJPIJ010000253">
    <property type="protein sequence ID" value="CAG2010843.1"/>
    <property type="molecule type" value="Genomic_DNA"/>
</dbReference>
<dbReference type="InterPro" id="IPR005162">
    <property type="entry name" value="Retrotrans_gag_dom"/>
</dbReference>
<evidence type="ECO:0000313" key="2">
    <source>
        <dbReference type="EMBL" id="CAG2010843.1"/>
    </source>
</evidence>
<organism evidence="2 3">
    <name type="scientific">Gibberella zeae</name>
    <name type="common">Wheat head blight fungus</name>
    <name type="synonym">Fusarium graminearum</name>
    <dbReference type="NCBI Taxonomy" id="5518"/>
    <lineage>
        <taxon>Eukaryota</taxon>
        <taxon>Fungi</taxon>
        <taxon>Dikarya</taxon>
        <taxon>Ascomycota</taxon>
        <taxon>Pezizomycotina</taxon>
        <taxon>Sordariomycetes</taxon>
        <taxon>Hypocreomycetidae</taxon>
        <taxon>Hypocreales</taxon>
        <taxon>Nectriaceae</taxon>
        <taxon>Fusarium</taxon>
    </lineage>
</organism>
<feature type="non-terminal residue" evidence="2">
    <location>
        <position position="140"/>
    </location>
</feature>
<dbReference type="PANTHER" id="PTHR15503:SF22">
    <property type="entry name" value="TRANSPOSON TY3-I GAG POLYPROTEIN"/>
    <property type="match status" value="1"/>
</dbReference>
<dbReference type="AlphaFoldDB" id="A0A9N8X0E4"/>
<accession>A0A9N8X0E4</accession>
<protein>
    <recommendedName>
        <fullName evidence="1">Retrotransposon gag domain-containing protein</fullName>
    </recommendedName>
</protein>
<dbReference type="InterPro" id="IPR032567">
    <property type="entry name" value="RTL1-rel"/>
</dbReference>
<evidence type="ECO:0000259" key="1">
    <source>
        <dbReference type="Pfam" id="PF03732"/>
    </source>
</evidence>
<gene>
    <name evidence="2" type="ORF">MDCFG202_LOCUS600393</name>
</gene>
<evidence type="ECO:0000313" key="3">
    <source>
        <dbReference type="Proteomes" id="UP000746612"/>
    </source>
</evidence>
<dbReference type="Proteomes" id="UP000746612">
    <property type="component" value="Unassembled WGS sequence"/>
</dbReference>
<reference evidence="2" key="1">
    <citation type="submission" date="2021-03" db="EMBL/GenBank/DDBJ databases">
        <authorList>
            <person name="Alouane T."/>
            <person name="Langin T."/>
            <person name="Bonhomme L."/>
        </authorList>
    </citation>
    <scope>NUCLEOTIDE SEQUENCE</scope>
    <source>
        <strain evidence="2">MDC_Fg202</strain>
    </source>
</reference>
<proteinExistence type="predicted"/>
<feature type="domain" description="Retrotransposon gag" evidence="1">
    <location>
        <begin position="21"/>
        <end position="118"/>
    </location>
</feature>
<comment type="caution">
    <text evidence="2">The sequence shown here is derived from an EMBL/GenBank/DDBJ whole genome shotgun (WGS) entry which is preliminary data.</text>
</comment>
<sequence length="140" mass="16443">MFPNKLDSAEKKMLATAPLIQGDAKDWFEPMWKDFLENEYDLQDQETQNVFTDWLNFKTLLKDNFGVINEERQAAADILQLKQQKSYAAHSAKFRQLAAKTGWDDEALMEIYYRSLKEEVKDELHKADRPDDLTEYITMA</sequence>